<keyword evidence="2" id="KW-1185">Reference proteome</keyword>
<evidence type="ECO:0000313" key="2">
    <source>
        <dbReference type="Proteomes" id="UP000019202"/>
    </source>
</evidence>
<dbReference type="Proteomes" id="UP000019202">
    <property type="component" value="Unassembled WGS sequence"/>
</dbReference>
<dbReference type="AlphaFoldDB" id="W1IV25"/>
<protein>
    <submittedName>
        <fullName evidence="1">Uncharacterized protein</fullName>
    </submittedName>
</protein>
<reference evidence="1" key="1">
    <citation type="submission" date="2013-11" db="EMBL/GenBank/DDBJ databases">
        <title>Draft genome sequence and annotation of the entomopathogenic bacteria, Xenorhabdus cabanillasi strain JM26 and Xenorhabdus szentirmai strain DSM 16338.</title>
        <authorList>
            <person name="Gualtieri M."/>
            <person name="Ogier J.C."/>
            <person name="Pages S."/>
            <person name="Givaudan A."/>
            <person name="Gaudriault S."/>
        </authorList>
    </citation>
    <scope>NUCLEOTIDE SEQUENCE [LARGE SCALE GENOMIC DNA]</scope>
    <source>
        <strain evidence="1">DSM 16338</strain>
    </source>
</reference>
<accession>W1IV25</accession>
<sequence length="90" mass="10452">MVKKPLLNVWVTRIRAILRSSCCSKIRQQKQQTSASTRLILLFSPIRTITVGSRITLDLLTSVLLSEENKKTERSRASQNHHLIISYYRR</sequence>
<organism evidence="1 2">
    <name type="scientific">Xenorhabdus szentirmaii DSM 16338</name>
    <dbReference type="NCBI Taxonomy" id="1427518"/>
    <lineage>
        <taxon>Bacteria</taxon>
        <taxon>Pseudomonadati</taxon>
        <taxon>Pseudomonadota</taxon>
        <taxon>Gammaproteobacteria</taxon>
        <taxon>Enterobacterales</taxon>
        <taxon>Morganellaceae</taxon>
        <taxon>Xenorhabdus</taxon>
    </lineage>
</organism>
<dbReference type="STRING" id="1427518.XSR1_20123"/>
<evidence type="ECO:0000313" key="1">
    <source>
        <dbReference type="EMBL" id="CDL82299.1"/>
    </source>
</evidence>
<proteinExistence type="predicted"/>
<comment type="caution">
    <text evidence="1">The sequence shown here is derived from an EMBL/GenBank/DDBJ whole genome shotgun (WGS) entry which is preliminary data.</text>
</comment>
<name>W1IV25_9GAMM</name>
<dbReference type="EMBL" id="CBXF010000077">
    <property type="protein sequence ID" value="CDL82299.1"/>
    <property type="molecule type" value="Genomic_DNA"/>
</dbReference>
<gene>
    <name evidence="1" type="ORF">XSR1_20123</name>
</gene>